<feature type="compositionally biased region" description="Basic and acidic residues" evidence="3">
    <location>
        <begin position="45"/>
        <end position="71"/>
    </location>
</feature>
<dbReference type="InterPro" id="IPR051114">
    <property type="entry name" value="Mito_RNA_Proc_CCM1"/>
</dbReference>
<sequence length="743" mass="84354">MIPLRQAVGRSLLRNGIARSSVTSTQVALLNRFQSTSTNPVEVTKSSRPDGESKPREQHSRGGRRGGDHKAGNRPSANFPKVRDIANQIRGVTVKAGDDLQESFQILEEGLAYLRQIQTAEGIPEPVLYTAFQEILQSLMEKASKPGVKTGGRSMEDILNLYISFNVAHGYHFCQVMASELINSEAPLQGYEAVLNWWVKYVEYKRAQPLCESTHLRAHNNGPNKFYRNDVVHLSFYAFLQSILEQGIEFDPKVAYKIFATEDLPQVYNVGQTVVRFKVKPSMEEYHRTFGKAIDVINIETLDPNGPLAINRIVQAVQKNSVSKLNYTYRDILSASKSNGKPVMESTLVRIMSAYAALQAFDKTLEVFQDLLNRGISKPSTAAWENMLLACCHPNYLSEQPKDRRDQNVNRVEQFVSTMEMNGTKITPKTLAIIIGCFANLNRFDKVDQYLQKFTVDSDKPLPIVHLTRNNILNGLILFGNVSEAEKKMKLFQEEDPTYFPGVTVMNSYLSYYVKAKNFNAVDGILTYMKDNHVAYDLATYTILIDMHFKLTHEKGQEASLETVLDLFKDANANNLKINEVAISTLIYGLCKDGVNTEAARVLFKYAKKSMRLTPQLVTTMMTTELEFGSIEESQKLFELYIKDFSNSTRVWNQMIKGLLNKNDDLAFEYFNRLKKEPKADPNFFTYYFLLNHFNGKDKRDKVQELIDDLNAGALKNLGEQIPRVLKRLEGKYNISAKLLPTK</sequence>
<evidence type="ECO:0000313" key="4">
    <source>
        <dbReference type="EMBL" id="CAK7916774.1"/>
    </source>
</evidence>
<reference evidence="4 5" key="1">
    <citation type="submission" date="2024-01" db="EMBL/GenBank/DDBJ databases">
        <authorList>
            <consortium name="Genoscope - CEA"/>
            <person name="William W."/>
        </authorList>
    </citation>
    <scope>NUCLEOTIDE SEQUENCE [LARGE SCALE GENOMIC DNA]</scope>
    <source>
        <strain evidence="4 5">29B2s-10</strain>
    </source>
</reference>
<evidence type="ECO:0000256" key="3">
    <source>
        <dbReference type="SAM" id="MobiDB-lite"/>
    </source>
</evidence>
<dbReference type="EMBL" id="OZ004259">
    <property type="protein sequence ID" value="CAK7916774.1"/>
    <property type="molecule type" value="Genomic_DNA"/>
</dbReference>
<feature type="region of interest" description="Disordered" evidence="3">
    <location>
        <begin position="37"/>
        <end position="81"/>
    </location>
</feature>
<organism evidence="4 5">
    <name type="scientific">[Candida] anglica</name>
    <dbReference type="NCBI Taxonomy" id="148631"/>
    <lineage>
        <taxon>Eukaryota</taxon>
        <taxon>Fungi</taxon>
        <taxon>Dikarya</taxon>
        <taxon>Ascomycota</taxon>
        <taxon>Saccharomycotina</taxon>
        <taxon>Pichiomycetes</taxon>
        <taxon>Debaryomycetaceae</taxon>
        <taxon>Kurtzmaniella</taxon>
    </lineage>
</organism>
<accession>A0ABP0EHJ2</accession>
<dbReference type="InterPro" id="IPR002885">
    <property type="entry name" value="PPR_rpt"/>
</dbReference>
<keyword evidence="5" id="KW-1185">Reference proteome</keyword>
<dbReference type="PANTHER" id="PTHR47934:SF6">
    <property type="entry name" value="MITOCHONDRIAL GROUP I INTRON SPLICING FACTOR CCM1-RELATED"/>
    <property type="match status" value="1"/>
</dbReference>
<name>A0ABP0EHJ2_9ASCO</name>
<gene>
    <name evidence="4" type="ORF">CAAN4_G05512</name>
</gene>
<dbReference type="InterPro" id="IPR011990">
    <property type="entry name" value="TPR-like_helical_dom_sf"/>
</dbReference>
<dbReference type="Pfam" id="PF13041">
    <property type="entry name" value="PPR_2"/>
    <property type="match status" value="1"/>
</dbReference>
<dbReference type="PANTHER" id="PTHR47934">
    <property type="entry name" value="PENTATRICOPEPTIDE REPEAT-CONTAINING PROTEIN PET309, MITOCHONDRIAL"/>
    <property type="match status" value="1"/>
</dbReference>
<proteinExistence type="predicted"/>
<evidence type="ECO:0000256" key="1">
    <source>
        <dbReference type="ARBA" id="ARBA00004173"/>
    </source>
</evidence>
<comment type="subcellular location">
    <subcellularLocation>
        <location evidence="1">Mitochondrion</location>
    </subcellularLocation>
</comment>
<protein>
    <recommendedName>
        <fullName evidence="2">Mitochondrial 15S rRNA processing factor CCM1</fullName>
    </recommendedName>
</protein>
<dbReference type="Gene3D" id="1.25.40.10">
    <property type="entry name" value="Tetratricopeptide repeat domain"/>
    <property type="match status" value="3"/>
</dbReference>
<evidence type="ECO:0000256" key="2">
    <source>
        <dbReference type="ARBA" id="ARBA00044527"/>
    </source>
</evidence>
<evidence type="ECO:0000313" key="5">
    <source>
        <dbReference type="Proteomes" id="UP001497600"/>
    </source>
</evidence>
<dbReference type="Proteomes" id="UP001497600">
    <property type="component" value="Chromosome G"/>
</dbReference>